<comment type="caution">
    <text evidence="6">The sequence shown here is derived from an EMBL/GenBank/DDBJ whole genome shotgun (WGS) entry which is preliminary data.</text>
</comment>
<dbReference type="SUPFAM" id="SSF56281">
    <property type="entry name" value="Metallo-hydrolase/oxidoreductase"/>
    <property type="match status" value="1"/>
</dbReference>
<protein>
    <submittedName>
        <fullName evidence="6">MBL fold metallo-hydrolase</fullName>
    </submittedName>
</protein>
<dbReference type="AlphaFoldDB" id="A0A5C6RVC9"/>
<evidence type="ECO:0000313" key="7">
    <source>
        <dbReference type="Proteomes" id="UP000321721"/>
    </source>
</evidence>
<evidence type="ECO:0000256" key="3">
    <source>
        <dbReference type="ARBA" id="ARBA00022801"/>
    </source>
</evidence>
<dbReference type="InterPro" id="IPR001279">
    <property type="entry name" value="Metallo-B-lactamas"/>
</dbReference>
<keyword evidence="3 6" id="KW-0378">Hydrolase</keyword>
<reference evidence="6 7" key="1">
    <citation type="submission" date="2019-08" db="EMBL/GenBank/DDBJ databases">
        <title>Genome of Vicingus serpentipes NCIMB 15042.</title>
        <authorList>
            <person name="Bowman J.P."/>
        </authorList>
    </citation>
    <scope>NUCLEOTIDE SEQUENCE [LARGE SCALE GENOMIC DNA]</scope>
    <source>
        <strain evidence="6 7">NCIMB 15042</strain>
    </source>
</reference>
<dbReference type="GO" id="GO:0016787">
    <property type="term" value="F:hydrolase activity"/>
    <property type="evidence" value="ECO:0007669"/>
    <property type="project" value="UniProtKB-KW"/>
</dbReference>
<evidence type="ECO:0000256" key="1">
    <source>
        <dbReference type="ARBA" id="ARBA00001947"/>
    </source>
</evidence>
<keyword evidence="7" id="KW-1185">Reference proteome</keyword>
<dbReference type="InterPro" id="IPR051453">
    <property type="entry name" value="MBL_Glyoxalase_II"/>
</dbReference>
<dbReference type="RefSeq" id="WP_147099230.1">
    <property type="nucleotide sequence ID" value="NZ_VOOS01000002.1"/>
</dbReference>
<sequence length="212" mass="23799">MITIHHFTFNGFQENTYLLYDETKECVIIDPGCYSNTEQQELVDFIEKEGLKPVKLLNTHCHIDHILGNNFVSKTFNIGLEMHEKDLPTLHTTTEYGHLYGFTVDQSPEPTNFLNEGDIISFGNSTLDILFVPGHAPGHIVFVNHEQKFAINGDVLFYGSIGRTDLPGGDHQTLINSIKTKIFALPNDFTIYTGHGPATTIGFEKANNPFLQ</sequence>
<keyword evidence="2" id="KW-0479">Metal-binding</keyword>
<keyword evidence="4" id="KW-0862">Zinc</keyword>
<feature type="domain" description="Metallo-beta-lactamase" evidence="5">
    <location>
        <begin position="13"/>
        <end position="195"/>
    </location>
</feature>
<proteinExistence type="predicted"/>
<dbReference type="PANTHER" id="PTHR46233">
    <property type="entry name" value="HYDROXYACYLGLUTATHIONE HYDROLASE GLOC"/>
    <property type="match status" value="1"/>
</dbReference>
<evidence type="ECO:0000256" key="4">
    <source>
        <dbReference type="ARBA" id="ARBA00022833"/>
    </source>
</evidence>
<comment type="cofactor">
    <cofactor evidence="1">
        <name>Zn(2+)</name>
        <dbReference type="ChEBI" id="CHEBI:29105"/>
    </cofactor>
</comment>
<dbReference type="OrthoDB" id="9802248at2"/>
<dbReference type="InterPro" id="IPR036866">
    <property type="entry name" value="RibonucZ/Hydroxyglut_hydro"/>
</dbReference>
<evidence type="ECO:0000256" key="2">
    <source>
        <dbReference type="ARBA" id="ARBA00022723"/>
    </source>
</evidence>
<dbReference type="Proteomes" id="UP000321721">
    <property type="component" value="Unassembled WGS sequence"/>
</dbReference>
<dbReference type="Gene3D" id="3.60.15.10">
    <property type="entry name" value="Ribonuclease Z/Hydroxyacylglutathione hydrolase-like"/>
    <property type="match status" value="1"/>
</dbReference>
<dbReference type="GO" id="GO:0046872">
    <property type="term" value="F:metal ion binding"/>
    <property type="evidence" value="ECO:0007669"/>
    <property type="project" value="UniProtKB-KW"/>
</dbReference>
<organism evidence="6 7">
    <name type="scientific">Vicingus serpentipes</name>
    <dbReference type="NCBI Taxonomy" id="1926625"/>
    <lineage>
        <taxon>Bacteria</taxon>
        <taxon>Pseudomonadati</taxon>
        <taxon>Bacteroidota</taxon>
        <taxon>Flavobacteriia</taxon>
        <taxon>Flavobacteriales</taxon>
        <taxon>Vicingaceae</taxon>
        <taxon>Vicingus</taxon>
    </lineage>
</organism>
<dbReference type="SMART" id="SM00849">
    <property type="entry name" value="Lactamase_B"/>
    <property type="match status" value="1"/>
</dbReference>
<evidence type="ECO:0000259" key="5">
    <source>
        <dbReference type="SMART" id="SM00849"/>
    </source>
</evidence>
<accession>A0A5C6RVC9</accession>
<evidence type="ECO:0000313" key="6">
    <source>
        <dbReference type="EMBL" id="TXB65925.1"/>
    </source>
</evidence>
<dbReference type="EMBL" id="VOOS01000002">
    <property type="protein sequence ID" value="TXB65925.1"/>
    <property type="molecule type" value="Genomic_DNA"/>
</dbReference>
<dbReference type="Pfam" id="PF00753">
    <property type="entry name" value="Lactamase_B"/>
    <property type="match status" value="1"/>
</dbReference>
<dbReference type="PANTHER" id="PTHR46233:SF3">
    <property type="entry name" value="HYDROXYACYLGLUTATHIONE HYDROLASE GLOC"/>
    <property type="match status" value="1"/>
</dbReference>
<gene>
    <name evidence="6" type="ORF">FRY74_04980</name>
</gene>
<name>A0A5C6RVC9_9FLAO</name>